<gene>
    <name evidence="2" type="ORF">MFLAVUS_009541</name>
</gene>
<feature type="compositionally biased region" description="Low complexity" evidence="1">
    <location>
        <begin position="144"/>
        <end position="159"/>
    </location>
</feature>
<dbReference type="Proteomes" id="UP001473302">
    <property type="component" value="Unassembled WGS sequence"/>
</dbReference>
<evidence type="ECO:0000313" key="2">
    <source>
        <dbReference type="EMBL" id="GAA5816019.1"/>
    </source>
</evidence>
<comment type="caution">
    <text evidence="2">The sequence shown here is derived from an EMBL/GenBank/DDBJ whole genome shotgun (WGS) entry which is preliminary data.</text>
</comment>
<dbReference type="EMBL" id="BAABUK010000029">
    <property type="protein sequence ID" value="GAA5816019.1"/>
    <property type="molecule type" value="Genomic_DNA"/>
</dbReference>
<feature type="compositionally biased region" description="Basic and acidic residues" evidence="1">
    <location>
        <begin position="269"/>
        <end position="285"/>
    </location>
</feature>
<feature type="region of interest" description="Disordered" evidence="1">
    <location>
        <begin position="108"/>
        <end position="176"/>
    </location>
</feature>
<feature type="region of interest" description="Disordered" evidence="1">
    <location>
        <begin position="462"/>
        <end position="534"/>
    </location>
</feature>
<feature type="region of interest" description="Disordered" evidence="1">
    <location>
        <begin position="203"/>
        <end position="222"/>
    </location>
</feature>
<proteinExistence type="predicted"/>
<sequence>MMSNKSDIEVLTQDWVRKFHFENKVDLNLQLPSENESTKIEVGEIPIDLLPKLEFTKPITTISNNNNDSYLQSILSAPSAAPKTASTTCTGSETCACYKCQRQRRRAGINKTTPVNSQPINSRLDNSPPVTSQPNTPNRVATESPISSTCSNNSSTMVSPQTKSLKRASTLRKTPTLRSYERHMPKPTYAQKDSIYRIEVEESKEDNKAKANSAQSSQKDSYTMAWNEDETGDDLLSSLVTFQTIFEEKVNGNEGLSDLLEQRTKELKHQKLREQQDSLRSKSAEPDLPPRQPDCLTLSYRNGPRHNPLTLYHTMKMHGEKERMRAYNTAFQHCIKSNSGLRSWVKKTRVAPTRESSKLMQTIRRPTIKRSLLHPLASRKNKVAGDDLLLWSTSSESLSANTTGKKSIDMISSPIPLVQPSPPGTQNNHQLTDVLSAAQALLPNQNLANEQQILHQKGNKVPYEHIDTPSRPRHTPPISQSPVDCKDNSSVSSSESASGATTKTKKNRPGRLFSSLGRKTSMRSYGSNKEPSIRSLEKIDSGNESQSHEKVLDDLCHILPHLKRSQLAPYVYEANNDYMTALQLCKAAVIKGKLS</sequence>
<feature type="compositionally biased region" description="Low complexity" evidence="1">
    <location>
        <begin position="489"/>
        <end position="498"/>
    </location>
</feature>
<feature type="compositionally biased region" description="Polar residues" evidence="1">
    <location>
        <begin position="210"/>
        <end position="221"/>
    </location>
</feature>
<reference evidence="2 3" key="1">
    <citation type="submission" date="2024-04" db="EMBL/GenBank/DDBJ databases">
        <title>genome sequences of Mucor flavus KT1a and Helicostylum pulchrum KT1b strains isolated from the surface of a dry-aged beef.</title>
        <authorList>
            <person name="Toyotome T."/>
            <person name="Hosono M."/>
            <person name="Torimaru M."/>
            <person name="Fukuda K."/>
            <person name="Mikami N."/>
        </authorList>
    </citation>
    <scope>NUCLEOTIDE SEQUENCE [LARGE SCALE GENOMIC DNA]</scope>
    <source>
        <strain evidence="2 3">KT1a</strain>
    </source>
</reference>
<feature type="compositionally biased region" description="Polar residues" evidence="1">
    <location>
        <begin position="110"/>
        <end position="141"/>
    </location>
</feature>
<evidence type="ECO:0000313" key="3">
    <source>
        <dbReference type="Proteomes" id="UP001473302"/>
    </source>
</evidence>
<protein>
    <submittedName>
        <fullName evidence="2">Uncharacterized protein</fullName>
    </submittedName>
</protein>
<organism evidence="2 3">
    <name type="scientific">Mucor flavus</name>
    <dbReference type="NCBI Taxonomy" id="439312"/>
    <lineage>
        <taxon>Eukaryota</taxon>
        <taxon>Fungi</taxon>
        <taxon>Fungi incertae sedis</taxon>
        <taxon>Mucoromycota</taxon>
        <taxon>Mucoromycotina</taxon>
        <taxon>Mucoromycetes</taxon>
        <taxon>Mucorales</taxon>
        <taxon>Mucorineae</taxon>
        <taxon>Mucoraceae</taxon>
        <taxon>Mucor</taxon>
    </lineage>
</organism>
<feature type="region of interest" description="Disordered" evidence="1">
    <location>
        <begin position="269"/>
        <end position="294"/>
    </location>
</feature>
<evidence type="ECO:0000256" key="1">
    <source>
        <dbReference type="SAM" id="MobiDB-lite"/>
    </source>
</evidence>
<accession>A0ABP9ZA65</accession>
<keyword evidence="3" id="KW-1185">Reference proteome</keyword>
<name>A0ABP9ZA65_9FUNG</name>